<dbReference type="OrthoDB" id="3231000at2759"/>
<evidence type="ECO:0000313" key="3">
    <source>
        <dbReference type="Proteomes" id="UP000504636"/>
    </source>
</evidence>
<reference evidence="4" key="3">
    <citation type="submission" date="2025-04" db="UniProtKB">
        <authorList>
            <consortium name="RefSeq"/>
        </authorList>
    </citation>
    <scope>IDENTIFICATION</scope>
    <source>
        <strain evidence="4">CBS 304.34</strain>
    </source>
</reference>
<evidence type="ECO:0000313" key="4">
    <source>
        <dbReference type="RefSeq" id="XP_033574957.1"/>
    </source>
</evidence>
<dbReference type="RefSeq" id="XP_033574957.1">
    <property type="nucleotide sequence ID" value="XM_033726567.1"/>
</dbReference>
<proteinExistence type="predicted"/>
<dbReference type="EMBL" id="MU003704">
    <property type="protein sequence ID" value="KAF2807993.1"/>
    <property type="molecule type" value="Genomic_DNA"/>
</dbReference>
<reference evidence="4" key="2">
    <citation type="submission" date="2020-04" db="EMBL/GenBank/DDBJ databases">
        <authorList>
            <consortium name="NCBI Genome Project"/>
        </authorList>
    </citation>
    <scope>NUCLEOTIDE SEQUENCE</scope>
    <source>
        <strain evidence="4">CBS 304.34</strain>
    </source>
</reference>
<feature type="region of interest" description="Disordered" evidence="1">
    <location>
        <begin position="143"/>
        <end position="169"/>
    </location>
</feature>
<dbReference type="AlphaFoldDB" id="A0A6A6YHJ0"/>
<organism evidence="2">
    <name type="scientific">Mytilinidion resinicola</name>
    <dbReference type="NCBI Taxonomy" id="574789"/>
    <lineage>
        <taxon>Eukaryota</taxon>
        <taxon>Fungi</taxon>
        <taxon>Dikarya</taxon>
        <taxon>Ascomycota</taxon>
        <taxon>Pezizomycotina</taxon>
        <taxon>Dothideomycetes</taxon>
        <taxon>Pleosporomycetidae</taxon>
        <taxon>Mytilinidiales</taxon>
        <taxon>Mytilinidiaceae</taxon>
        <taxon>Mytilinidion</taxon>
    </lineage>
</organism>
<feature type="region of interest" description="Disordered" evidence="1">
    <location>
        <begin position="16"/>
        <end position="44"/>
    </location>
</feature>
<name>A0A6A6YHJ0_9PEZI</name>
<accession>A0A6A6YHJ0</accession>
<sequence length="335" mass="38051">MRLMRSAFMELHSRLKREEKQDRDVSGRGHDFRMRPPGRHPYATVRADVRPSTSIHASGSSPVNCTEESKPISYTSRCTTDEYIKAIAHHSQQSSAETSYPGEIYDTLKRFLEQKSNTEPNTANDAPSDFAWLISPSQLGQQASSDKQSLSDKHSLSDSNKNRGGSEGFADPESCIEALRSNIEISHPQVLFLRGHPSQSWLSSIGAFCYVDPELFRWFLRYHAGPGSDYYFDSAPSLVSNIFRFKFFTIGSKNYRYRSSQEEVDALRGKAASDLQRYQTELRGNWALKPGDSTVRNFRVLDEWHCVIEQEIVISIFDVGKTWMGNDLTQGPRFP</sequence>
<evidence type="ECO:0000313" key="2">
    <source>
        <dbReference type="EMBL" id="KAF2807993.1"/>
    </source>
</evidence>
<dbReference type="GeneID" id="54467460"/>
<gene>
    <name evidence="2 4" type="ORF">BDZ99DRAFT_535882</name>
</gene>
<protein>
    <submittedName>
        <fullName evidence="2 4">Uncharacterized protein</fullName>
    </submittedName>
</protein>
<reference evidence="2 4" key="1">
    <citation type="journal article" date="2020" name="Stud. Mycol.">
        <title>101 Dothideomycetes genomes: a test case for predicting lifestyles and emergence of pathogens.</title>
        <authorList>
            <person name="Haridas S."/>
            <person name="Albert R."/>
            <person name="Binder M."/>
            <person name="Bloem J."/>
            <person name="Labutti K."/>
            <person name="Salamov A."/>
            <person name="Andreopoulos B."/>
            <person name="Baker S."/>
            <person name="Barry K."/>
            <person name="Bills G."/>
            <person name="Bluhm B."/>
            <person name="Cannon C."/>
            <person name="Castanera R."/>
            <person name="Culley D."/>
            <person name="Daum C."/>
            <person name="Ezra D."/>
            <person name="Gonzalez J."/>
            <person name="Henrissat B."/>
            <person name="Kuo A."/>
            <person name="Liang C."/>
            <person name="Lipzen A."/>
            <person name="Lutzoni F."/>
            <person name="Magnuson J."/>
            <person name="Mondo S."/>
            <person name="Nolan M."/>
            <person name="Ohm R."/>
            <person name="Pangilinan J."/>
            <person name="Park H.-J."/>
            <person name="Ramirez L."/>
            <person name="Alfaro M."/>
            <person name="Sun H."/>
            <person name="Tritt A."/>
            <person name="Yoshinaga Y."/>
            <person name="Zwiers L.-H."/>
            <person name="Turgeon B."/>
            <person name="Goodwin S."/>
            <person name="Spatafora J."/>
            <person name="Crous P."/>
            <person name="Grigoriev I."/>
        </authorList>
    </citation>
    <scope>NUCLEOTIDE SEQUENCE</scope>
    <source>
        <strain evidence="2 4">CBS 304.34</strain>
    </source>
</reference>
<keyword evidence="3" id="KW-1185">Reference proteome</keyword>
<evidence type="ECO:0000256" key="1">
    <source>
        <dbReference type="SAM" id="MobiDB-lite"/>
    </source>
</evidence>
<dbReference type="Proteomes" id="UP000504636">
    <property type="component" value="Unplaced"/>
</dbReference>
<feature type="compositionally biased region" description="Basic and acidic residues" evidence="1">
    <location>
        <begin position="16"/>
        <end position="34"/>
    </location>
</feature>